<organism evidence="1 2">
    <name type="scientific">Melanomma pulvis-pyrius CBS 109.77</name>
    <dbReference type="NCBI Taxonomy" id="1314802"/>
    <lineage>
        <taxon>Eukaryota</taxon>
        <taxon>Fungi</taxon>
        <taxon>Dikarya</taxon>
        <taxon>Ascomycota</taxon>
        <taxon>Pezizomycotina</taxon>
        <taxon>Dothideomycetes</taxon>
        <taxon>Pleosporomycetidae</taxon>
        <taxon>Pleosporales</taxon>
        <taxon>Melanommataceae</taxon>
        <taxon>Melanomma</taxon>
    </lineage>
</organism>
<dbReference type="AlphaFoldDB" id="A0A6A6WRL6"/>
<dbReference type="Pfam" id="PF00300">
    <property type="entry name" value="His_Phos_1"/>
    <property type="match status" value="1"/>
</dbReference>
<evidence type="ECO:0000313" key="1">
    <source>
        <dbReference type="EMBL" id="KAF2786726.1"/>
    </source>
</evidence>
<dbReference type="InterPro" id="IPR050275">
    <property type="entry name" value="PGM_Phosphatase"/>
</dbReference>
<keyword evidence="2" id="KW-1185">Reference proteome</keyword>
<dbReference type="InterPro" id="IPR001345">
    <property type="entry name" value="PG/BPGM_mutase_AS"/>
</dbReference>
<dbReference type="OrthoDB" id="496981at2759"/>
<reference evidence="1" key="1">
    <citation type="journal article" date="2020" name="Stud. Mycol.">
        <title>101 Dothideomycetes genomes: a test case for predicting lifestyles and emergence of pathogens.</title>
        <authorList>
            <person name="Haridas S."/>
            <person name="Albert R."/>
            <person name="Binder M."/>
            <person name="Bloem J."/>
            <person name="Labutti K."/>
            <person name="Salamov A."/>
            <person name="Andreopoulos B."/>
            <person name="Baker S."/>
            <person name="Barry K."/>
            <person name="Bills G."/>
            <person name="Bluhm B."/>
            <person name="Cannon C."/>
            <person name="Castanera R."/>
            <person name="Culley D."/>
            <person name="Daum C."/>
            <person name="Ezra D."/>
            <person name="Gonzalez J."/>
            <person name="Henrissat B."/>
            <person name="Kuo A."/>
            <person name="Liang C."/>
            <person name="Lipzen A."/>
            <person name="Lutzoni F."/>
            <person name="Magnuson J."/>
            <person name="Mondo S."/>
            <person name="Nolan M."/>
            <person name="Ohm R."/>
            <person name="Pangilinan J."/>
            <person name="Park H.-J."/>
            <person name="Ramirez L."/>
            <person name="Alfaro M."/>
            <person name="Sun H."/>
            <person name="Tritt A."/>
            <person name="Yoshinaga Y."/>
            <person name="Zwiers L.-H."/>
            <person name="Turgeon B."/>
            <person name="Goodwin S."/>
            <person name="Spatafora J."/>
            <person name="Crous P."/>
            <person name="Grigoriev I."/>
        </authorList>
    </citation>
    <scope>NUCLEOTIDE SEQUENCE</scope>
    <source>
        <strain evidence="1">CBS 109.77</strain>
    </source>
</reference>
<sequence length="230" mass="25465">MSDTQLQTPKPPLIHIIRHGESLHNIEHNYPHRDPPLTSTGHTATRNIAIPATPDLLLISPMTRTIQTALNAFPFLQEPAPFPIEVQIWPALREAHDAICNVGVGRAALGAQFPQFDFSRCPEEWDHGPTTREGATARAEEVRVRLKELSATYANIVLVTHRGFIAFLVKGRRFDVCDVRSFRFATGAEAEDGTARLGLHCEILEVQDFGPTLLVLHRGSDEIQSLADVG</sequence>
<dbReference type="SUPFAM" id="SSF53254">
    <property type="entry name" value="Phosphoglycerate mutase-like"/>
    <property type="match status" value="1"/>
</dbReference>
<evidence type="ECO:0000313" key="2">
    <source>
        <dbReference type="Proteomes" id="UP000799757"/>
    </source>
</evidence>
<name>A0A6A6WRL6_9PLEO</name>
<dbReference type="InterPro" id="IPR013078">
    <property type="entry name" value="His_Pase_superF_clade-1"/>
</dbReference>
<dbReference type="GO" id="GO:0016791">
    <property type="term" value="F:phosphatase activity"/>
    <property type="evidence" value="ECO:0007669"/>
    <property type="project" value="TreeGrafter"/>
</dbReference>
<dbReference type="GO" id="GO:0005737">
    <property type="term" value="C:cytoplasm"/>
    <property type="evidence" value="ECO:0007669"/>
    <property type="project" value="TreeGrafter"/>
</dbReference>
<dbReference type="PROSITE" id="PS00175">
    <property type="entry name" value="PG_MUTASE"/>
    <property type="match status" value="1"/>
</dbReference>
<accession>A0A6A6WRL6</accession>
<gene>
    <name evidence="1" type="ORF">K505DRAFT_380081</name>
</gene>
<protein>
    <submittedName>
        <fullName evidence="1">Phosphoglycerate mutase-like protein</fullName>
    </submittedName>
</protein>
<proteinExistence type="predicted"/>
<dbReference type="Gene3D" id="3.40.50.1240">
    <property type="entry name" value="Phosphoglycerate mutase-like"/>
    <property type="match status" value="1"/>
</dbReference>
<dbReference type="Proteomes" id="UP000799757">
    <property type="component" value="Unassembled WGS sequence"/>
</dbReference>
<dbReference type="SMART" id="SM00855">
    <property type="entry name" value="PGAM"/>
    <property type="match status" value="1"/>
</dbReference>
<dbReference type="EMBL" id="MU002416">
    <property type="protein sequence ID" value="KAF2786726.1"/>
    <property type="molecule type" value="Genomic_DNA"/>
</dbReference>
<dbReference type="CDD" id="cd07067">
    <property type="entry name" value="HP_PGM_like"/>
    <property type="match status" value="1"/>
</dbReference>
<dbReference type="PANTHER" id="PTHR48100:SF54">
    <property type="entry name" value="PHOSPHATASE SPAC5H10.03-RELATED"/>
    <property type="match status" value="1"/>
</dbReference>
<dbReference type="InterPro" id="IPR029033">
    <property type="entry name" value="His_PPase_superfam"/>
</dbReference>
<dbReference type="PANTHER" id="PTHR48100">
    <property type="entry name" value="BROAD-SPECIFICITY PHOSPHATASE YOR283W-RELATED"/>
    <property type="match status" value="1"/>
</dbReference>